<name>G9MKQ7_HYPVG</name>
<dbReference type="AlphaFoldDB" id="G9MKQ7"/>
<keyword evidence="9" id="KW-1185">Reference proteome</keyword>
<dbReference type="GeneID" id="25791478"/>
<feature type="domain" description="Peptidase S8/S53" evidence="7">
    <location>
        <begin position="727"/>
        <end position="961"/>
    </location>
</feature>
<evidence type="ECO:0000259" key="7">
    <source>
        <dbReference type="Pfam" id="PF00082"/>
    </source>
</evidence>
<dbReference type="InParanoid" id="G9MKQ7"/>
<feature type="compositionally biased region" description="Basic and acidic residues" evidence="6">
    <location>
        <begin position="654"/>
        <end position="664"/>
    </location>
</feature>
<comment type="similarity">
    <text evidence="1 5">Belongs to the peptidase S8 family.</text>
</comment>
<feature type="compositionally biased region" description="Basic and acidic residues" evidence="6">
    <location>
        <begin position="690"/>
        <end position="711"/>
    </location>
</feature>
<dbReference type="PANTHER" id="PTHR43806">
    <property type="entry name" value="PEPTIDASE S8"/>
    <property type="match status" value="1"/>
</dbReference>
<evidence type="ECO:0000313" key="9">
    <source>
        <dbReference type="Proteomes" id="UP000007115"/>
    </source>
</evidence>
<dbReference type="STRING" id="413071.G9MKQ7"/>
<evidence type="ECO:0000256" key="2">
    <source>
        <dbReference type="ARBA" id="ARBA00022670"/>
    </source>
</evidence>
<dbReference type="GO" id="GO:0006508">
    <property type="term" value="P:proteolysis"/>
    <property type="evidence" value="ECO:0007669"/>
    <property type="project" value="UniProtKB-KW"/>
</dbReference>
<evidence type="ECO:0000256" key="1">
    <source>
        <dbReference type="ARBA" id="ARBA00011073"/>
    </source>
</evidence>
<dbReference type="RefSeq" id="XP_013959005.1">
    <property type="nucleotide sequence ID" value="XM_014103530.1"/>
</dbReference>
<dbReference type="InterPro" id="IPR036852">
    <property type="entry name" value="Peptidase_S8/S53_dom_sf"/>
</dbReference>
<feature type="active site" description="Charge relay system" evidence="5">
    <location>
        <position position="733"/>
    </location>
</feature>
<evidence type="ECO:0000256" key="4">
    <source>
        <dbReference type="ARBA" id="ARBA00022825"/>
    </source>
</evidence>
<feature type="compositionally biased region" description="Acidic residues" evidence="6">
    <location>
        <begin position="665"/>
        <end position="689"/>
    </location>
</feature>
<dbReference type="GO" id="GO:0004252">
    <property type="term" value="F:serine-type endopeptidase activity"/>
    <property type="evidence" value="ECO:0007669"/>
    <property type="project" value="UniProtKB-UniRule"/>
</dbReference>
<dbReference type="Proteomes" id="UP000007115">
    <property type="component" value="Unassembled WGS sequence"/>
</dbReference>
<dbReference type="InterPro" id="IPR000209">
    <property type="entry name" value="Peptidase_S8/S53_dom"/>
</dbReference>
<protein>
    <recommendedName>
        <fullName evidence="7">Peptidase S8/S53 domain-containing protein</fullName>
    </recommendedName>
</protein>
<comment type="caution">
    <text evidence="8">The sequence shown here is derived from an EMBL/GenBank/DDBJ whole genome shotgun (WGS) entry which is preliminary data.</text>
</comment>
<organism evidence="8 9">
    <name type="scientific">Hypocrea virens (strain Gv29-8 / FGSC 10586)</name>
    <name type="common">Gliocladium virens</name>
    <name type="synonym">Trichoderma virens</name>
    <dbReference type="NCBI Taxonomy" id="413071"/>
    <lineage>
        <taxon>Eukaryota</taxon>
        <taxon>Fungi</taxon>
        <taxon>Dikarya</taxon>
        <taxon>Ascomycota</taxon>
        <taxon>Pezizomycotina</taxon>
        <taxon>Sordariomycetes</taxon>
        <taxon>Hypocreomycetidae</taxon>
        <taxon>Hypocreales</taxon>
        <taxon>Hypocreaceae</taxon>
        <taxon>Trichoderma</taxon>
    </lineage>
</organism>
<gene>
    <name evidence="8" type="ORF">TRIVIDRAFT_220243</name>
</gene>
<dbReference type="SMR" id="G9MKQ7"/>
<dbReference type="OrthoDB" id="3565018at2759"/>
<accession>G9MKQ7</accession>
<feature type="active site" description="Charge relay system" evidence="5">
    <location>
        <position position="772"/>
    </location>
</feature>
<feature type="active site" description="Charge relay system" evidence="5">
    <location>
        <position position="928"/>
    </location>
</feature>
<dbReference type="InterPro" id="IPR050131">
    <property type="entry name" value="Peptidase_S8_subtilisin-like"/>
</dbReference>
<dbReference type="PROSITE" id="PS51892">
    <property type="entry name" value="SUBTILASE"/>
    <property type="match status" value="1"/>
</dbReference>
<dbReference type="Pfam" id="PF00082">
    <property type="entry name" value="Peptidase_S8"/>
    <property type="match status" value="1"/>
</dbReference>
<proteinExistence type="inferred from homology"/>
<keyword evidence="2 5" id="KW-0645">Protease</keyword>
<dbReference type="eggNOG" id="ENOG502S098">
    <property type="taxonomic scope" value="Eukaryota"/>
</dbReference>
<feature type="region of interest" description="Disordered" evidence="6">
    <location>
        <begin position="654"/>
        <end position="711"/>
    </location>
</feature>
<evidence type="ECO:0000313" key="8">
    <source>
        <dbReference type="EMBL" id="EHK24804.1"/>
    </source>
</evidence>
<keyword evidence="4 5" id="KW-0720">Serine protease</keyword>
<evidence type="ECO:0000256" key="5">
    <source>
        <dbReference type="PROSITE-ProRule" id="PRU01240"/>
    </source>
</evidence>
<reference evidence="8 9" key="1">
    <citation type="journal article" date="2011" name="Genome Biol.">
        <title>Comparative genome sequence analysis underscores mycoparasitism as the ancestral life style of Trichoderma.</title>
        <authorList>
            <person name="Kubicek C.P."/>
            <person name="Herrera-Estrella A."/>
            <person name="Seidl-Seiboth V."/>
            <person name="Martinez D.A."/>
            <person name="Druzhinina I.S."/>
            <person name="Thon M."/>
            <person name="Zeilinger S."/>
            <person name="Casas-Flores S."/>
            <person name="Horwitz B.A."/>
            <person name="Mukherjee P.K."/>
            <person name="Mukherjee M."/>
            <person name="Kredics L."/>
            <person name="Alcaraz L.D."/>
            <person name="Aerts A."/>
            <person name="Antal Z."/>
            <person name="Atanasova L."/>
            <person name="Cervantes-Badillo M.G."/>
            <person name="Challacombe J."/>
            <person name="Chertkov O."/>
            <person name="McCluskey K."/>
            <person name="Coulpier F."/>
            <person name="Deshpande N."/>
            <person name="von Doehren H."/>
            <person name="Ebbole D.J."/>
            <person name="Esquivel-Naranjo E.U."/>
            <person name="Fekete E."/>
            <person name="Flipphi M."/>
            <person name="Glaser F."/>
            <person name="Gomez-Rodriguez E.Y."/>
            <person name="Gruber S."/>
            <person name="Han C."/>
            <person name="Henrissat B."/>
            <person name="Hermosa R."/>
            <person name="Hernandez-Onate M."/>
            <person name="Karaffa L."/>
            <person name="Kosti I."/>
            <person name="Le Crom S."/>
            <person name="Lindquist E."/>
            <person name="Lucas S."/>
            <person name="Luebeck M."/>
            <person name="Luebeck P.S."/>
            <person name="Margeot A."/>
            <person name="Metz B."/>
            <person name="Misra M."/>
            <person name="Nevalainen H."/>
            <person name="Omann M."/>
            <person name="Packer N."/>
            <person name="Perrone G."/>
            <person name="Uresti-Rivera E.E."/>
            <person name="Salamov A."/>
            <person name="Schmoll M."/>
            <person name="Seiboth B."/>
            <person name="Shapiro H."/>
            <person name="Sukno S."/>
            <person name="Tamayo-Ramos J.A."/>
            <person name="Tisch D."/>
            <person name="Wiest A."/>
            <person name="Wilkinson H.H."/>
            <person name="Zhang M."/>
            <person name="Coutinho P.M."/>
            <person name="Kenerley C.M."/>
            <person name="Monte E."/>
            <person name="Baker S.E."/>
            <person name="Grigoriev I.V."/>
        </authorList>
    </citation>
    <scope>NUCLEOTIDE SEQUENCE [LARGE SCALE GENOMIC DNA]</scope>
    <source>
        <strain evidence="9">Gv29-8 / FGSC 10586</strain>
    </source>
</reference>
<dbReference type="EMBL" id="ABDF02000004">
    <property type="protein sequence ID" value="EHK24804.1"/>
    <property type="molecule type" value="Genomic_DNA"/>
</dbReference>
<dbReference type="OMA" id="SMSWSFK"/>
<dbReference type="VEuPathDB" id="FungiDB:TRIVIDRAFT_220243"/>
<keyword evidence="3 5" id="KW-0378">Hydrolase</keyword>
<dbReference type="PANTHER" id="PTHR43806:SF11">
    <property type="entry name" value="CEREVISIN-RELATED"/>
    <property type="match status" value="1"/>
</dbReference>
<dbReference type="SUPFAM" id="SSF52743">
    <property type="entry name" value="Subtilisin-like"/>
    <property type="match status" value="1"/>
</dbReference>
<dbReference type="HOGENOM" id="CLU_006016_3_0_1"/>
<evidence type="ECO:0000256" key="3">
    <source>
        <dbReference type="ARBA" id="ARBA00022801"/>
    </source>
</evidence>
<sequence>MLISFKKRLTANTEAVKHQDNLDTGQTNPDTDPLFRISTSHEKLAAKLFSCVNETGLCIFQDYNGRSDGILTSPGYRNSTIFHEILYHRHSVIDNKLEGGNHPIHTFPTVVQEFLEYLIIDHHVLLTQPNSYGYRPLDELHVGVIPMLFTVLEFVLSDDVLCKLSAEACPMTWNKSRAAGACNINLPERIRSVFAKDFSGSDGAALASGGCVHDTVRVDELLKWNAQLKETVVKILDDKALSSRRGTSTILNNMLQKSSFNKETSIVSSKKFQRLIELCPKETLESVNDKGNTPLHEAVLLYEKEDLDFGRLHDVICSLVQHCPSSIYSVTEGVNDTAKQTAYSMLQALDPQRQSAPGQKSADPDKMASLYKTMTLLKHTCIGGDRDRDEKLVYLYGGLKNARNIYLDVTDVRIIDKNFIINLSDRVKFNFDTALEYVSLRRDLTGADYISPEARDINTQERNHYQGVFRLLRTKWSVRKIFHVIVDDLVPFPHTDKAIKAALKPFNIERWDWRKLDICGKTILDAAPGTRELYLQSSGNEAILRSWACKYDGLQKLNQLKFITIVMHADLRETKRECQRLFNRFKRDFCRWRPDMRNSIYLQWAAGLTGQDDGAEDAGSSFGYNQSDQIAWIRTMQPFINFLQGPIKSEIERKMKQDEQRNQDEQSDEDEHSDEESDEDDHIDEDEHIDENRQSVEEKKSSSQDEKEEADARIWRAEKKMECPAYVSIALIDNGVYSAAEDIPIMVGGKSWYGQRNSKIPFRDYFTGPSRHGTQMAQCIYKVCPMARLYVARMDDSMPTEKLTVDSAIKAIEWATNMGVDIISMSWTFHERGATAAQTEAFKRAIQNASSKNIILLSSLNDMEMTMLEEWYPIRLYEVIRVGSATKWGEKTESGNNRRSNYLFPAKDISLPAPDGSGDEAELISGSSVATAFAAGLAGLIIYAGRALSYLSPDDHQRLAIADTRDKIMRAFNVLSGRPHESLPTDLFVGLGAHFPKDPERDADENGRVQVLSSFLNGFQLRD</sequence>
<evidence type="ECO:0000256" key="6">
    <source>
        <dbReference type="SAM" id="MobiDB-lite"/>
    </source>
</evidence>
<dbReference type="Gene3D" id="3.40.50.200">
    <property type="entry name" value="Peptidase S8/S53 domain"/>
    <property type="match status" value="1"/>
</dbReference>